<sequence>MLDENIRLYIARKLSFHSQHTDDDEFLRVVLIPLKTLVEQVLSGEICDGKTQAAILKTWFLEQNR</sequence>
<gene>
    <name evidence="1" type="ORF">SDC9_171988</name>
</gene>
<comment type="caution">
    <text evidence="1">The sequence shown here is derived from an EMBL/GenBank/DDBJ whole genome shotgun (WGS) entry which is preliminary data.</text>
</comment>
<accession>A0A645GFM9</accession>
<organism evidence="1">
    <name type="scientific">bioreactor metagenome</name>
    <dbReference type="NCBI Taxonomy" id="1076179"/>
    <lineage>
        <taxon>unclassified sequences</taxon>
        <taxon>metagenomes</taxon>
        <taxon>ecological metagenomes</taxon>
    </lineage>
</organism>
<proteinExistence type="predicted"/>
<dbReference type="EMBL" id="VSSQ01073487">
    <property type="protein sequence ID" value="MPN24589.1"/>
    <property type="molecule type" value="Genomic_DNA"/>
</dbReference>
<dbReference type="InterPro" id="IPR015797">
    <property type="entry name" value="NUDIX_hydrolase-like_dom_sf"/>
</dbReference>
<protein>
    <submittedName>
        <fullName evidence="1">Uncharacterized protein</fullName>
    </submittedName>
</protein>
<dbReference type="AlphaFoldDB" id="A0A645GFM9"/>
<dbReference type="Gene3D" id="3.90.79.10">
    <property type="entry name" value="Nucleoside Triphosphate Pyrophosphohydrolase"/>
    <property type="match status" value="1"/>
</dbReference>
<dbReference type="SUPFAM" id="SSF55811">
    <property type="entry name" value="Nudix"/>
    <property type="match status" value="1"/>
</dbReference>
<reference evidence="1" key="1">
    <citation type="submission" date="2019-08" db="EMBL/GenBank/DDBJ databases">
        <authorList>
            <person name="Kucharzyk K."/>
            <person name="Murdoch R.W."/>
            <person name="Higgins S."/>
            <person name="Loffler F."/>
        </authorList>
    </citation>
    <scope>NUCLEOTIDE SEQUENCE</scope>
</reference>
<evidence type="ECO:0000313" key="1">
    <source>
        <dbReference type="EMBL" id="MPN24589.1"/>
    </source>
</evidence>
<name>A0A645GFM9_9ZZZZ</name>